<dbReference type="PROSITE" id="PS51996">
    <property type="entry name" value="TR_MART"/>
    <property type="match status" value="1"/>
</dbReference>
<gene>
    <name evidence="5" type="ORF">IZO911_LOCUS8528</name>
</gene>
<feature type="domain" description="ADP ribosyltransferase" evidence="4">
    <location>
        <begin position="223"/>
        <end position="385"/>
    </location>
</feature>
<dbReference type="PROSITE" id="PS50005">
    <property type="entry name" value="TPR"/>
    <property type="match status" value="5"/>
</dbReference>
<dbReference type="PANTHER" id="PTHR45641:SF1">
    <property type="entry name" value="AAA+ ATPASE DOMAIN-CONTAINING PROTEIN"/>
    <property type="match status" value="1"/>
</dbReference>
<dbReference type="InterPro" id="IPR019734">
    <property type="entry name" value="TPR_rpt"/>
</dbReference>
<feature type="repeat" description="TPR" evidence="3">
    <location>
        <begin position="578"/>
        <end position="611"/>
    </location>
</feature>
<evidence type="ECO:0000256" key="2">
    <source>
        <dbReference type="ARBA" id="ARBA00022803"/>
    </source>
</evidence>
<comment type="caution">
    <text evidence="5">The sequence shown here is derived from an EMBL/GenBank/DDBJ whole genome shotgun (WGS) entry which is preliminary data.</text>
</comment>
<dbReference type="Pfam" id="PF03496">
    <property type="entry name" value="ADPrib_exo_Tox"/>
    <property type="match status" value="1"/>
</dbReference>
<evidence type="ECO:0000256" key="1">
    <source>
        <dbReference type="ARBA" id="ARBA00022737"/>
    </source>
</evidence>
<accession>A0A813USJ5</accession>
<dbReference type="SUPFAM" id="SSF48452">
    <property type="entry name" value="TPR-like"/>
    <property type="match status" value="1"/>
</dbReference>
<feature type="repeat" description="TPR" evidence="3">
    <location>
        <begin position="494"/>
        <end position="527"/>
    </location>
</feature>
<dbReference type="Gene3D" id="3.90.176.10">
    <property type="entry name" value="Toxin ADP-ribosyltransferase, Chain A, domain 1"/>
    <property type="match status" value="1"/>
</dbReference>
<dbReference type="SMART" id="SM00028">
    <property type="entry name" value="TPR"/>
    <property type="match status" value="6"/>
</dbReference>
<name>A0A813USJ5_9BILA</name>
<feature type="repeat" description="TPR" evidence="3">
    <location>
        <begin position="620"/>
        <end position="653"/>
    </location>
</feature>
<evidence type="ECO:0000313" key="6">
    <source>
        <dbReference type="Proteomes" id="UP000663860"/>
    </source>
</evidence>
<evidence type="ECO:0000259" key="4">
    <source>
        <dbReference type="Pfam" id="PF03496"/>
    </source>
</evidence>
<dbReference type="InterPro" id="IPR011990">
    <property type="entry name" value="TPR-like_helical_dom_sf"/>
</dbReference>
<keyword evidence="1" id="KW-0677">Repeat</keyword>
<dbReference type="AlphaFoldDB" id="A0A813USJ5"/>
<dbReference type="EMBL" id="CAJNOE010000058">
    <property type="protein sequence ID" value="CAF0831044.1"/>
    <property type="molecule type" value="Genomic_DNA"/>
</dbReference>
<dbReference type="InterPro" id="IPR003540">
    <property type="entry name" value="ADP-ribosyltransferase"/>
</dbReference>
<dbReference type="Pfam" id="PF13424">
    <property type="entry name" value="TPR_12"/>
    <property type="match status" value="3"/>
</dbReference>
<dbReference type="Proteomes" id="UP000663860">
    <property type="component" value="Unassembled WGS sequence"/>
</dbReference>
<feature type="repeat" description="TPR" evidence="3">
    <location>
        <begin position="452"/>
        <end position="485"/>
    </location>
</feature>
<proteinExistence type="predicted"/>
<dbReference type="GO" id="GO:0005576">
    <property type="term" value="C:extracellular region"/>
    <property type="evidence" value="ECO:0007669"/>
    <property type="project" value="InterPro"/>
</dbReference>
<organism evidence="5 6">
    <name type="scientific">Adineta steineri</name>
    <dbReference type="NCBI Taxonomy" id="433720"/>
    <lineage>
        <taxon>Eukaryota</taxon>
        <taxon>Metazoa</taxon>
        <taxon>Spiralia</taxon>
        <taxon>Gnathifera</taxon>
        <taxon>Rotifera</taxon>
        <taxon>Eurotatoria</taxon>
        <taxon>Bdelloidea</taxon>
        <taxon>Adinetida</taxon>
        <taxon>Adinetidae</taxon>
        <taxon>Adineta</taxon>
    </lineage>
</organism>
<keyword evidence="2 3" id="KW-0802">TPR repeat</keyword>
<evidence type="ECO:0000313" key="5">
    <source>
        <dbReference type="EMBL" id="CAF0831044.1"/>
    </source>
</evidence>
<dbReference type="Gene3D" id="1.25.40.10">
    <property type="entry name" value="Tetratricopeptide repeat domain"/>
    <property type="match status" value="2"/>
</dbReference>
<evidence type="ECO:0000256" key="3">
    <source>
        <dbReference type="PROSITE-ProRule" id="PRU00339"/>
    </source>
</evidence>
<feature type="repeat" description="TPR" evidence="3">
    <location>
        <begin position="536"/>
        <end position="569"/>
    </location>
</feature>
<dbReference type="PANTHER" id="PTHR45641">
    <property type="entry name" value="TETRATRICOPEPTIDE REPEAT PROTEIN (AFU_ORTHOLOGUE AFUA_6G03870)"/>
    <property type="match status" value="1"/>
</dbReference>
<dbReference type="PROSITE" id="PS50293">
    <property type="entry name" value="TPR_REGION"/>
    <property type="match status" value="1"/>
</dbReference>
<reference evidence="5" key="1">
    <citation type="submission" date="2021-02" db="EMBL/GenBank/DDBJ databases">
        <authorList>
            <person name="Nowell W R."/>
        </authorList>
    </citation>
    <scope>NUCLEOTIDE SEQUENCE</scope>
</reference>
<dbReference type="SUPFAM" id="SSF56399">
    <property type="entry name" value="ADP-ribosylation"/>
    <property type="match status" value="1"/>
</dbReference>
<protein>
    <recommendedName>
        <fullName evidence="4">ADP ribosyltransferase domain-containing protein</fullName>
    </recommendedName>
</protein>
<sequence>MASSLKTAEQIDEASKERFDYQHVNIQRTQNVLLIWLDSSIDETNEDCQNTIVELQHVMNAVSTYTDSDQCIEFLKTIKDHKVCMIIPGYLGEQIAPRLHDISEVDSIFIFCGNKNQHEQWAKQWSKIKGVFTEIKPLCEALKQAAQQCEQNAISMSFVPSDKKLDQLDSSFMYTQILKEILSTIKFDDNHIQDYLNCCRETFANNKVELNNIKQLEREYHDKTPIWWYTCETFLYPMLNRGIRMMDGNIMTRMGFFINDLHEQIKKLHIEQQITEIFTVYRGQALSQAHFEQLKQAKGGLMSFNSFLSTSKIRKVSLSFAQCAASNRDLVGILFVMTIDPNQSTTPFALISDISAISVEDEVLFSMHSVFRIHDIKQMDGNSKLFEVSLTLTSDKDEQLNALTERIREESFPDEEGWVRLGFALENMGQFVKAEEIYKMLLNQKMEESEKAALYHRLGWIKNKQAEYQEAIKYYEKSLAIKEKTLPPNHFQFAVSYNDMGVVFFNVRNYSKALSSHEKALAIRQQSLPSNHLDLAMSYNNIGLVHANTNAYSKALSYYEKSLAIKEKTLPPNHPHLATSYNNIGSVYSNTRNYSKALPYYEKALAIKQQSLPSNHPDLVLSYNNIGLLYENMKNYSEAHSFFERAVQTAHYFVNNEFLIKIMEYFLFSYMSNKLELLQTIRICLCT</sequence>